<evidence type="ECO:0000313" key="5">
    <source>
        <dbReference type="Proteomes" id="UP000077786"/>
    </source>
</evidence>
<dbReference type="PANTHER" id="PTHR43167:SF1">
    <property type="entry name" value="PUTATIVE (AFU_ORTHOLOGUE AFUA_6G01830)-RELATED"/>
    <property type="match status" value="1"/>
</dbReference>
<evidence type="ECO:0000313" key="4">
    <source>
        <dbReference type="EMBL" id="OAJ68073.1"/>
    </source>
</evidence>
<reference evidence="4 5" key="1">
    <citation type="submission" date="2016-03" db="EMBL/GenBank/DDBJ databases">
        <title>Draft genome sequence of Gluconobacter cerinus strain CECT 9110.</title>
        <authorList>
            <person name="Sainz F."/>
            <person name="Mas A."/>
            <person name="Torija M.J."/>
        </authorList>
    </citation>
    <scope>NUCLEOTIDE SEQUENCE [LARGE SCALE GENOMIC DNA]</scope>
    <source>
        <strain evidence="4 5">CECT 9110</strain>
    </source>
</reference>
<dbReference type="PROSITE" id="PS51682">
    <property type="entry name" value="SAM_OMT_I"/>
    <property type="match status" value="1"/>
</dbReference>
<dbReference type="CDD" id="cd02440">
    <property type="entry name" value="AdoMet_MTases"/>
    <property type="match status" value="1"/>
</dbReference>
<organism evidence="4 5">
    <name type="scientific">Gluconobacter cerinus</name>
    <dbReference type="NCBI Taxonomy" id="38307"/>
    <lineage>
        <taxon>Bacteria</taxon>
        <taxon>Pseudomonadati</taxon>
        <taxon>Pseudomonadota</taxon>
        <taxon>Alphaproteobacteria</taxon>
        <taxon>Acetobacterales</taxon>
        <taxon>Acetobacteraceae</taxon>
        <taxon>Gluconobacter</taxon>
    </lineage>
</organism>
<evidence type="ECO:0000256" key="1">
    <source>
        <dbReference type="ARBA" id="ARBA00022603"/>
    </source>
</evidence>
<gene>
    <name evidence="4" type="ORF">A0123_00774</name>
</gene>
<dbReference type="PANTHER" id="PTHR43167">
    <property type="entry name" value="PUTATIVE (AFU_ORTHOLOGUE AFUA_6G01830)-RELATED"/>
    <property type="match status" value="1"/>
</dbReference>
<keyword evidence="3" id="KW-0949">S-adenosyl-L-methionine</keyword>
<keyword evidence="2 4" id="KW-0808">Transferase</keyword>
<dbReference type="Proteomes" id="UP000077786">
    <property type="component" value="Unassembled WGS sequence"/>
</dbReference>
<dbReference type="InterPro" id="IPR002935">
    <property type="entry name" value="SAM_O-MeTrfase"/>
</dbReference>
<dbReference type="Gene3D" id="3.40.50.150">
    <property type="entry name" value="Vaccinia Virus protein VP39"/>
    <property type="match status" value="1"/>
</dbReference>
<name>A0A1B6VLH7_9PROT</name>
<dbReference type="PATRIC" id="fig|38307.3.peg.795"/>
<keyword evidence="1 4" id="KW-0489">Methyltransferase</keyword>
<comment type="caution">
    <text evidence="4">The sequence shown here is derived from an EMBL/GenBank/DDBJ whole genome shotgun (WGS) entry which is preliminary data.</text>
</comment>
<dbReference type="SUPFAM" id="SSF53335">
    <property type="entry name" value="S-adenosyl-L-methionine-dependent methyltransferases"/>
    <property type="match status" value="1"/>
</dbReference>
<protein>
    <submittedName>
        <fullName evidence="4">Methyltransferase</fullName>
    </submittedName>
</protein>
<dbReference type="EMBL" id="LUTU01000005">
    <property type="protein sequence ID" value="OAJ68073.1"/>
    <property type="molecule type" value="Genomic_DNA"/>
</dbReference>
<dbReference type="RefSeq" id="WP_064273668.1">
    <property type="nucleotide sequence ID" value="NZ_LUTU01000005.1"/>
</dbReference>
<dbReference type="InterPro" id="IPR029063">
    <property type="entry name" value="SAM-dependent_MTases_sf"/>
</dbReference>
<dbReference type="AlphaFoldDB" id="A0A1B6VLH7"/>
<dbReference type="GO" id="GO:0032259">
    <property type="term" value="P:methylation"/>
    <property type="evidence" value="ECO:0007669"/>
    <property type="project" value="UniProtKB-KW"/>
</dbReference>
<dbReference type="OrthoDB" id="9799672at2"/>
<sequence>MDDKLNVVLDFYYERILKERQDHADGVSRPASERFMAVGPQTGQLINILARNLKAPTILELGTSFGYSTLWLAEAARRTGGRVITMELEREKVAFARDMAVRAGVEEHIEYRIGDAVEMISELKDGIDFVLLDLWKDLYVPCLEALMPHLRPGAVLVADNMIIPGGEDARRYQEFVRSRPGVLSVPLSVGTGLEVSRFLPG</sequence>
<dbReference type="GO" id="GO:0008171">
    <property type="term" value="F:O-methyltransferase activity"/>
    <property type="evidence" value="ECO:0007669"/>
    <property type="project" value="InterPro"/>
</dbReference>
<accession>A0A1B6VLH7</accession>
<evidence type="ECO:0000256" key="2">
    <source>
        <dbReference type="ARBA" id="ARBA00022679"/>
    </source>
</evidence>
<evidence type="ECO:0000256" key="3">
    <source>
        <dbReference type="ARBA" id="ARBA00022691"/>
    </source>
</evidence>
<proteinExistence type="predicted"/>
<dbReference type="Pfam" id="PF01596">
    <property type="entry name" value="Methyltransf_3"/>
    <property type="match status" value="1"/>
</dbReference>